<keyword evidence="1" id="KW-0472">Membrane</keyword>
<protein>
    <submittedName>
        <fullName evidence="2">Uncharacterized protein</fullName>
    </submittedName>
</protein>
<dbReference type="EMBL" id="MH588545">
    <property type="protein sequence ID" value="AXQ68901.1"/>
    <property type="molecule type" value="Genomic_DNA"/>
</dbReference>
<keyword evidence="1" id="KW-0812">Transmembrane</keyword>
<evidence type="ECO:0000256" key="1">
    <source>
        <dbReference type="SAM" id="Phobius"/>
    </source>
</evidence>
<evidence type="ECO:0000313" key="3">
    <source>
        <dbReference type="Proteomes" id="UP000259026"/>
    </source>
</evidence>
<reference evidence="2 3" key="2">
    <citation type="submission" date="2018-09" db="EMBL/GenBank/DDBJ databases">
        <title>Giant CbK-like Caulobacter bacteriophages have genetically divergent genomes.</title>
        <authorList>
            <person name="Wilson K."/>
            <person name="Ely B."/>
        </authorList>
    </citation>
    <scope>NUCLEOTIDE SEQUENCE [LARGE SCALE GENOMIC DNA]</scope>
</reference>
<organism evidence="2 3">
    <name type="scientific">Caulobacter phage CcrPW</name>
    <dbReference type="NCBI Taxonomy" id="2283271"/>
    <lineage>
        <taxon>Viruses</taxon>
        <taxon>Duplodnaviria</taxon>
        <taxon>Heunggongvirae</taxon>
        <taxon>Uroviricota</taxon>
        <taxon>Caudoviricetes</taxon>
        <taxon>Jeanschmidtviridae</taxon>
        <taxon>Colossusvirus</taxon>
        <taxon>Colossusvirus PW</taxon>
    </lineage>
</organism>
<proteinExistence type="predicted"/>
<sequence length="99" mass="11254">MDQPTKKPTGYRVERLGFFERRVPTYDEASPEPPAPKRDWLTWLIASLLWGGAIFAVARASGLPIWSTGFTIDATDLSLLPFGAWNIWFFQGLAKKVRR</sequence>
<keyword evidence="1" id="KW-1133">Transmembrane helix</keyword>
<evidence type="ECO:0000313" key="2">
    <source>
        <dbReference type="EMBL" id="AXQ68901.1"/>
    </source>
</evidence>
<dbReference type="Proteomes" id="UP000259026">
    <property type="component" value="Segment"/>
</dbReference>
<gene>
    <name evidence="2" type="ORF">CcrPW_gp362</name>
</gene>
<name>A0A385EAI8_9CAUD</name>
<feature type="transmembrane region" description="Helical" evidence="1">
    <location>
        <begin position="40"/>
        <end position="58"/>
    </location>
</feature>
<keyword evidence="3" id="KW-1185">Reference proteome</keyword>
<reference evidence="3" key="1">
    <citation type="submission" date="2018-07" db="EMBL/GenBank/DDBJ databases">
        <title>Giant CbK-like Caulobacter bacteriophages have genetically divergent genomes.</title>
        <authorList>
            <person name="Wilson K.M."/>
            <person name="Ely B."/>
        </authorList>
    </citation>
    <scope>NUCLEOTIDE SEQUENCE [LARGE SCALE GENOMIC DNA]</scope>
</reference>
<accession>A0A385EAI8</accession>